<dbReference type="CDD" id="cd00487">
    <property type="entry name" value="Pep_deformylase"/>
    <property type="match status" value="1"/>
</dbReference>
<protein>
    <recommendedName>
        <fullName evidence="6">Peptide deformylase</fullName>
        <shortName evidence="6">PDF</shortName>
        <ecNumber evidence="6">3.5.1.88</ecNumber>
    </recommendedName>
    <alternativeName>
        <fullName evidence="6">Polypeptide deformylase</fullName>
    </alternativeName>
</protein>
<feature type="binding site" evidence="6">
    <location>
        <position position="146"/>
    </location>
    <ligand>
        <name>Fe cation</name>
        <dbReference type="ChEBI" id="CHEBI:24875"/>
    </ligand>
</feature>
<keyword evidence="8" id="KW-1185">Reference proteome</keyword>
<dbReference type="PRINTS" id="PR01576">
    <property type="entry name" value="PDEFORMYLASE"/>
</dbReference>
<keyword evidence="4 6" id="KW-0648">Protein biosynthesis</keyword>
<comment type="caution">
    <text evidence="7">The sequence shown here is derived from an EMBL/GenBank/DDBJ whole genome shotgun (WGS) entry which is preliminary data.</text>
</comment>
<dbReference type="EMBL" id="JBIWXY010000001">
    <property type="protein sequence ID" value="MFJ5445224.1"/>
    <property type="molecule type" value="Genomic_DNA"/>
</dbReference>
<feature type="binding site" evidence="6">
    <location>
        <position position="100"/>
    </location>
    <ligand>
        <name>Fe cation</name>
        <dbReference type="ChEBI" id="CHEBI:24875"/>
    </ligand>
</feature>
<dbReference type="PANTHER" id="PTHR10458:SF20">
    <property type="entry name" value="PEPTIDE DEFORMYLASE 1"/>
    <property type="match status" value="1"/>
</dbReference>
<evidence type="ECO:0000256" key="4">
    <source>
        <dbReference type="ARBA" id="ARBA00022917"/>
    </source>
</evidence>
<keyword evidence="2 6" id="KW-0479">Metal-binding</keyword>
<dbReference type="EC" id="3.5.1.88" evidence="6"/>
<comment type="function">
    <text evidence="6">Removes the formyl group from the N-terminal Met of newly synthesized proteins. Requires at least a dipeptide for an efficient rate of reaction. N-terminal L-methionine is a prerequisite for activity but the enzyme has broad specificity at other positions.</text>
</comment>
<evidence type="ECO:0000256" key="5">
    <source>
        <dbReference type="ARBA" id="ARBA00023004"/>
    </source>
</evidence>
<evidence type="ECO:0000256" key="2">
    <source>
        <dbReference type="ARBA" id="ARBA00022723"/>
    </source>
</evidence>
<dbReference type="GO" id="GO:0042586">
    <property type="term" value="F:peptide deformylase activity"/>
    <property type="evidence" value="ECO:0007669"/>
    <property type="project" value="UniProtKB-EC"/>
</dbReference>
<keyword evidence="5 6" id="KW-0408">Iron</keyword>
<dbReference type="InterPro" id="IPR036821">
    <property type="entry name" value="Peptide_deformylase_sf"/>
</dbReference>
<dbReference type="RefSeq" id="WP_400879195.1">
    <property type="nucleotide sequence ID" value="NZ_JBIWXY010000001.1"/>
</dbReference>
<dbReference type="Gene3D" id="3.90.45.10">
    <property type="entry name" value="Peptide deformylase"/>
    <property type="match status" value="1"/>
</dbReference>
<evidence type="ECO:0000256" key="6">
    <source>
        <dbReference type="HAMAP-Rule" id="MF_00163"/>
    </source>
</evidence>
<comment type="similarity">
    <text evidence="1 6">Belongs to the polypeptide deformylase family.</text>
</comment>
<evidence type="ECO:0000313" key="7">
    <source>
        <dbReference type="EMBL" id="MFJ5445224.1"/>
    </source>
</evidence>
<evidence type="ECO:0000313" key="8">
    <source>
        <dbReference type="Proteomes" id="UP001617669"/>
    </source>
</evidence>
<feature type="active site" evidence="6">
    <location>
        <position position="143"/>
    </location>
</feature>
<organism evidence="7 8">
    <name type="scientific">Methylobacillus methanolivorans</name>
    <dbReference type="NCBI Taxonomy" id="1848927"/>
    <lineage>
        <taxon>Bacteria</taxon>
        <taxon>Pseudomonadati</taxon>
        <taxon>Pseudomonadota</taxon>
        <taxon>Betaproteobacteria</taxon>
        <taxon>Nitrosomonadales</taxon>
        <taxon>Methylophilaceae</taxon>
        <taxon>Methylobacillus</taxon>
    </lineage>
</organism>
<proteinExistence type="inferred from homology"/>
<name>A0ABW8GJ63_9PROT</name>
<accession>A0ABW8GJ63</accession>
<dbReference type="NCBIfam" id="TIGR00079">
    <property type="entry name" value="pept_deformyl"/>
    <property type="match status" value="1"/>
</dbReference>
<sequence length="177" mass="19732">MPVKPVLKMGEPLLLQKAAPIEQFDTPELHALIKDMEDTMAHLNGAGIAAPQIGVSLRIVIFGVGHNPRYPDAEQVPYTVLINPTLTPIGEELEDGWEGCLSVPSMRGVVPRYQRLHYSGFDQYGKPIDRLVSGFHARVVQHECDHLDGILYLMRIRDLAQFGFTDVLFPGMVVEDD</sequence>
<dbReference type="HAMAP" id="MF_00163">
    <property type="entry name" value="Pep_deformylase"/>
    <property type="match status" value="1"/>
</dbReference>
<comment type="cofactor">
    <cofactor evidence="6">
        <name>Fe(2+)</name>
        <dbReference type="ChEBI" id="CHEBI:29033"/>
    </cofactor>
    <text evidence="6">Binds 1 Fe(2+) ion.</text>
</comment>
<gene>
    <name evidence="6 7" type="primary">def</name>
    <name evidence="7" type="ORF">ACIKP9_03195</name>
</gene>
<reference evidence="7 8" key="1">
    <citation type="submission" date="2024-11" db="EMBL/GenBank/DDBJ databases">
        <authorList>
            <person name="Kaparullina E.N."/>
            <person name="Delegan Y.A."/>
            <person name="Doronina N.V."/>
        </authorList>
    </citation>
    <scope>NUCLEOTIDE SEQUENCE [LARGE SCALE GENOMIC DNA]</scope>
    <source>
        <strain evidence="7 8">7sh_L</strain>
    </source>
</reference>
<evidence type="ECO:0000256" key="1">
    <source>
        <dbReference type="ARBA" id="ARBA00010759"/>
    </source>
</evidence>
<dbReference type="PIRSF" id="PIRSF004749">
    <property type="entry name" value="Pep_def"/>
    <property type="match status" value="1"/>
</dbReference>
<dbReference type="Pfam" id="PF01327">
    <property type="entry name" value="Pep_deformylase"/>
    <property type="match status" value="1"/>
</dbReference>
<keyword evidence="3 6" id="KW-0378">Hydrolase</keyword>
<dbReference type="InterPro" id="IPR023635">
    <property type="entry name" value="Peptide_deformylase"/>
</dbReference>
<feature type="binding site" evidence="6">
    <location>
        <position position="142"/>
    </location>
    <ligand>
        <name>Fe cation</name>
        <dbReference type="ChEBI" id="CHEBI:24875"/>
    </ligand>
</feature>
<dbReference type="PANTHER" id="PTHR10458">
    <property type="entry name" value="PEPTIDE DEFORMYLASE"/>
    <property type="match status" value="1"/>
</dbReference>
<comment type="catalytic activity">
    <reaction evidence="6">
        <text>N-terminal N-formyl-L-methionyl-[peptide] + H2O = N-terminal L-methionyl-[peptide] + formate</text>
        <dbReference type="Rhea" id="RHEA:24420"/>
        <dbReference type="Rhea" id="RHEA-COMP:10639"/>
        <dbReference type="Rhea" id="RHEA-COMP:10640"/>
        <dbReference type="ChEBI" id="CHEBI:15377"/>
        <dbReference type="ChEBI" id="CHEBI:15740"/>
        <dbReference type="ChEBI" id="CHEBI:49298"/>
        <dbReference type="ChEBI" id="CHEBI:64731"/>
        <dbReference type="EC" id="3.5.1.88"/>
    </reaction>
</comment>
<dbReference type="Proteomes" id="UP001617669">
    <property type="component" value="Unassembled WGS sequence"/>
</dbReference>
<dbReference type="SUPFAM" id="SSF56420">
    <property type="entry name" value="Peptide deformylase"/>
    <property type="match status" value="1"/>
</dbReference>
<evidence type="ECO:0000256" key="3">
    <source>
        <dbReference type="ARBA" id="ARBA00022801"/>
    </source>
</evidence>
<dbReference type="NCBIfam" id="NF001159">
    <property type="entry name" value="PRK00150.1-3"/>
    <property type="match status" value="1"/>
</dbReference>